<proteinExistence type="predicted"/>
<keyword evidence="2" id="KW-0472">Membrane</keyword>
<gene>
    <name evidence="3" type="ORF">Vafri_13226</name>
</gene>
<protein>
    <submittedName>
        <fullName evidence="3">Uncharacterized protein</fullName>
    </submittedName>
</protein>
<reference evidence="3" key="1">
    <citation type="journal article" date="2021" name="Proc. Natl. Acad. Sci. U.S.A.">
        <title>Three genomes in the algal genus Volvox reveal the fate of a haploid sex-determining region after a transition to homothallism.</title>
        <authorList>
            <person name="Yamamoto K."/>
            <person name="Hamaji T."/>
            <person name="Kawai-Toyooka H."/>
            <person name="Matsuzaki R."/>
            <person name="Takahashi F."/>
            <person name="Nishimura Y."/>
            <person name="Kawachi M."/>
            <person name="Noguchi H."/>
            <person name="Minakuchi Y."/>
            <person name="Umen J.G."/>
            <person name="Toyoda A."/>
            <person name="Nozaki H."/>
        </authorList>
    </citation>
    <scope>NUCLEOTIDE SEQUENCE</scope>
    <source>
        <strain evidence="3">NIES-3780</strain>
    </source>
</reference>
<keyword evidence="2" id="KW-1133">Transmembrane helix</keyword>
<feature type="compositionally biased region" description="Basic residues" evidence="1">
    <location>
        <begin position="83"/>
        <end position="93"/>
    </location>
</feature>
<name>A0A8J4F3C1_9CHLO</name>
<keyword evidence="4" id="KW-1185">Reference proteome</keyword>
<evidence type="ECO:0000256" key="2">
    <source>
        <dbReference type="SAM" id="Phobius"/>
    </source>
</evidence>
<feature type="compositionally biased region" description="Polar residues" evidence="1">
    <location>
        <begin position="105"/>
        <end position="129"/>
    </location>
</feature>
<dbReference type="Proteomes" id="UP000747399">
    <property type="component" value="Unassembled WGS sequence"/>
</dbReference>
<feature type="transmembrane region" description="Helical" evidence="2">
    <location>
        <begin position="20"/>
        <end position="44"/>
    </location>
</feature>
<evidence type="ECO:0000313" key="3">
    <source>
        <dbReference type="EMBL" id="GIL58028.1"/>
    </source>
</evidence>
<accession>A0A8J4F3C1</accession>
<evidence type="ECO:0000313" key="4">
    <source>
        <dbReference type="Proteomes" id="UP000747399"/>
    </source>
</evidence>
<comment type="caution">
    <text evidence="3">The sequence shown here is derived from an EMBL/GenBank/DDBJ whole genome shotgun (WGS) entry which is preliminary data.</text>
</comment>
<keyword evidence="2" id="KW-0812">Transmembrane</keyword>
<dbReference type="AlphaFoldDB" id="A0A8J4F3C1"/>
<evidence type="ECO:0000256" key="1">
    <source>
        <dbReference type="SAM" id="MobiDB-lite"/>
    </source>
</evidence>
<sequence length="237" mass="26136">MVLELSNLSPCFRSALLRPLVAVWSFIFYLGLLLYLVIVHPLLVDPDPIGTAFRRRPGDPSTVWDSPAAPPPSSSKRPSPQPPHHRHEQKQKQKTQQLEELRQQSEPSPGSPQHQTQHAKQRVNPNVNYGQAKPSRVKVSPISKNSRQSIWRRLPWSPPLHPNSAGVEEEEAERKTTLPPTPLPPDYTSPPLPKSSAVGPTAYPYSPYGNVVGAAAAQCTITTSGCLKSPMPQPTPR</sequence>
<feature type="non-terminal residue" evidence="3">
    <location>
        <position position="237"/>
    </location>
</feature>
<feature type="region of interest" description="Disordered" evidence="1">
    <location>
        <begin position="54"/>
        <end position="202"/>
    </location>
</feature>
<dbReference type="EMBL" id="BNCO01000029">
    <property type="protein sequence ID" value="GIL58028.1"/>
    <property type="molecule type" value="Genomic_DNA"/>
</dbReference>
<organism evidence="3 4">
    <name type="scientific">Volvox africanus</name>
    <dbReference type="NCBI Taxonomy" id="51714"/>
    <lineage>
        <taxon>Eukaryota</taxon>
        <taxon>Viridiplantae</taxon>
        <taxon>Chlorophyta</taxon>
        <taxon>core chlorophytes</taxon>
        <taxon>Chlorophyceae</taxon>
        <taxon>CS clade</taxon>
        <taxon>Chlamydomonadales</taxon>
        <taxon>Volvocaceae</taxon>
        <taxon>Volvox</taxon>
    </lineage>
</organism>
<feature type="compositionally biased region" description="Pro residues" evidence="1">
    <location>
        <begin position="179"/>
        <end position="193"/>
    </location>
</feature>